<dbReference type="GO" id="GO:0071013">
    <property type="term" value="C:catalytic step 2 spliceosome"/>
    <property type="evidence" value="ECO:0007669"/>
    <property type="project" value="TreeGrafter"/>
</dbReference>
<feature type="region of interest" description="Disordered" evidence="19">
    <location>
        <begin position="281"/>
        <end position="340"/>
    </location>
</feature>
<keyword evidence="11" id="KW-0508">mRNA splicing</keyword>
<dbReference type="InterPro" id="IPR045055">
    <property type="entry name" value="DNA2/NAM7-like"/>
</dbReference>
<dbReference type="CDD" id="cd18808">
    <property type="entry name" value="SF1_C_Upf1"/>
    <property type="match status" value="1"/>
</dbReference>
<dbReference type="GO" id="GO:0003724">
    <property type="term" value="F:RNA helicase activity"/>
    <property type="evidence" value="ECO:0007669"/>
    <property type="project" value="UniProtKB-EC"/>
</dbReference>
<dbReference type="EC" id="3.6.4.13" evidence="2"/>
<evidence type="ECO:0000256" key="14">
    <source>
        <dbReference type="ARBA" id="ARBA00057313"/>
    </source>
</evidence>
<evidence type="ECO:0000256" key="6">
    <source>
        <dbReference type="ARBA" id="ARBA00022801"/>
    </source>
</evidence>
<keyword evidence="9" id="KW-0694">RNA-binding</keyword>
<evidence type="ECO:0000256" key="4">
    <source>
        <dbReference type="ARBA" id="ARBA00022728"/>
    </source>
</evidence>
<gene>
    <name evidence="21" type="ORF">PACLA_8A044245</name>
</gene>
<evidence type="ECO:0000256" key="10">
    <source>
        <dbReference type="ARBA" id="ARBA00022990"/>
    </source>
</evidence>
<keyword evidence="3" id="KW-0507">mRNA processing</keyword>
<comment type="catalytic activity">
    <reaction evidence="13">
        <text>ATP + H2O = ADP + phosphate + H(+)</text>
        <dbReference type="Rhea" id="RHEA:13065"/>
        <dbReference type="ChEBI" id="CHEBI:15377"/>
        <dbReference type="ChEBI" id="CHEBI:15378"/>
        <dbReference type="ChEBI" id="CHEBI:30616"/>
        <dbReference type="ChEBI" id="CHEBI:43474"/>
        <dbReference type="ChEBI" id="CHEBI:456216"/>
        <dbReference type="EC" id="3.6.4.13"/>
    </reaction>
</comment>
<keyword evidence="5" id="KW-0547">Nucleotide-binding</keyword>
<evidence type="ECO:0000256" key="5">
    <source>
        <dbReference type="ARBA" id="ARBA00022741"/>
    </source>
</evidence>
<sequence>LPPVIKNMAFQKFSNMEQSLFTRFVRLGVPTVDLDAQGRARPSLCNLYNWRYKKLGNLQHVHSWPEYCTANAGFCFDFQLINVEDFNGVGESEPNPYFYQNLGEAEYTAAIFMYMRLLGYPAERIAILTTYNGQKHLIRDVIRKRCGENPMIGWPSKITTVDRYQGQQNDYIILSLVRTKTIGHLRDVRRLIVAMSRARLGLYVLARANLFRNCFELTPAFDQLTSRPLKLLLAMRERYPPTRPYNQGPAFEPFAVEDMPHMHRIVYDMYQEIVAEMNAQQQYQQQQSIPRPPQGEVGSSEAAEEMDQSTEQDISVQPADTEMTQDPPGSPIVNEVEEET</sequence>
<dbReference type="Pfam" id="PF13087">
    <property type="entry name" value="AAA_12"/>
    <property type="match status" value="1"/>
</dbReference>
<evidence type="ECO:0000256" key="13">
    <source>
        <dbReference type="ARBA" id="ARBA00047984"/>
    </source>
</evidence>
<dbReference type="PANTHER" id="PTHR10887:SF5">
    <property type="entry name" value="RNA HELICASE AQUARIUS"/>
    <property type="match status" value="1"/>
</dbReference>
<dbReference type="EMBL" id="CACRXK020017322">
    <property type="protein sequence ID" value="CAB4031052.1"/>
    <property type="molecule type" value="Genomic_DNA"/>
</dbReference>
<dbReference type="OrthoDB" id="1879at2759"/>
<dbReference type="GO" id="GO:0003729">
    <property type="term" value="F:mRNA binding"/>
    <property type="evidence" value="ECO:0007669"/>
    <property type="project" value="TreeGrafter"/>
</dbReference>
<evidence type="ECO:0000313" key="21">
    <source>
        <dbReference type="EMBL" id="CAB4031052.1"/>
    </source>
</evidence>
<dbReference type="Gene3D" id="3.40.50.300">
    <property type="entry name" value="P-loop containing nucleotide triphosphate hydrolases"/>
    <property type="match status" value="1"/>
</dbReference>
<keyword evidence="4" id="KW-0747">Spliceosome</keyword>
<dbReference type="GO" id="GO:0005654">
    <property type="term" value="C:nucleoplasm"/>
    <property type="evidence" value="ECO:0007669"/>
    <property type="project" value="UniProtKB-SubCell"/>
</dbReference>
<dbReference type="GO" id="GO:0016787">
    <property type="term" value="F:hydrolase activity"/>
    <property type="evidence" value="ECO:0007669"/>
    <property type="project" value="UniProtKB-KW"/>
</dbReference>
<evidence type="ECO:0000313" key="22">
    <source>
        <dbReference type="Proteomes" id="UP001152795"/>
    </source>
</evidence>
<evidence type="ECO:0000256" key="8">
    <source>
        <dbReference type="ARBA" id="ARBA00022840"/>
    </source>
</evidence>
<comment type="function">
    <text evidence="14">Involved in pre-mRNA splicing as component of the spliceosome. Intron-binding spliceosomal protein required to link pre-mRNA splicing and snoRNP (small nucleolar ribonucleoprotein) biogenesis. Plays a key role in position-dependent assembly of intron-encoded box C/D small snoRNP, splicing being required for snoRNP assembly. May act by helping the folding of the snoRNA sequence. Binds to intron of pre-mRNAs in a sequence-independent manner, contacting the region between snoRNA and the branchpoint of introns (40 nucleotides upstream of the branchpoint) during the late stages of splicing. Has ATP-dependent RNA helicase activity and can unwind double-stranded RNA molecules with a 3' overhang (in vitro).</text>
</comment>
<keyword evidence="12" id="KW-0539">Nucleus</keyword>
<evidence type="ECO:0000256" key="17">
    <source>
        <dbReference type="ARBA" id="ARBA00069875"/>
    </source>
</evidence>
<comment type="subcellular location">
    <subcellularLocation>
        <location evidence="1">Nucleus</location>
        <location evidence="1">Nucleoplasm</location>
    </subcellularLocation>
</comment>
<comment type="caution">
    <text evidence="21">The sequence shown here is derived from an EMBL/GenBank/DDBJ whole genome shotgun (WGS) entry which is preliminary data.</text>
</comment>
<keyword evidence="10" id="KW-0007">Acetylation</keyword>
<evidence type="ECO:0000256" key="9">
    <source>
        <dbReference type="ARBA" id="ARBA00022884"/>
    </source>
</evidence>
<dbReference type="SUPFAM" id="SSF52540">
    <property type="entry name" value="P-loop containing nucleoside triphosphate hydrolases"/>
    <property type="match status" value="1"/>
</dbReference>
<evidence type="ECO:0000256" key="12">
    <source>
        <dbReference type="ARBA" id="ARBA00023242"/>
    </source>
</evidence>
<evidence type="ECO:0000256" key="15">
    <source>
        <dbReference type="ARBA" id="ARBA00061244"/>
    </source>
</evidence>
<comment type="similarity">
    <text evidence="15">Belongs to the CWF11 family.</text>
</comment>
<dbReference type="PANTHER" id="PTHR10887">
    <property type="entry name" value="DNA2/NAM7 HELICASE FAMILY"/>
    <property type="match status" value="1"/>
</dbReference>
<name>A0A7D9JJS7_PARCT</name>
<evidence type="ECO:0000256" key="7">
    <source>
        <dbReference type="ARBA" id="ARBA00022806"/>
    </source>
</evidence>
<dbReference type="AlphaFoldDB" id="A0A7D9JJS7"/>
<dbReference type="GO" id="GO:0008380">
    <property type="term" value="P:RNA splicing"/>
    <property type="evidence" value="ECO:0007669"/>
    <property type="project" value="UniProtKB-KW"/>
</dbReference>
<keyword evidence="7" id="KW-0347">Helicase</keyword>
<evidence type="ECO:0000256" key="19">
    <source>
        <dbReference type="SAM" id="MobiDB-lite"/>
    </source>
</evidence>
<evidence type="ECO:0000256" key="2">
    <source>
        <dbReference type="ARBA" id="ARBA00012552"/>
    </source>
</evidence>
<comment type="subunit">
    <text evidence="16">Identified in the spliceosome C complex. Component of the XAB2 complex, a multimeric protein complex composed of XAB2, PRPF19, AQR, ZNF830, ISY1, and PPIE. Identified in a pentameric intron-binding (IB) complex composed of AQR, XAB2, ISY1, ZNF830 and PPIE that is incorporated into the spliceosome as a preassembled complex. The IB complex does not contain PRPF19. Within the spliceosome, interacts with SNRPA1, SF3B1, SF3B3, SF3A1 and SF3A2.</text>
</comment>
<dbReference type="Proteomes" id="UP001152795">
    <property type="component" value="Unassembled WGS sequence"/>
</dbReference>
<dbReference type="InterPro" id="IPR041679">
    <property type="entry name" value="DNA2/NAM7-like_C"/>
</dbReference>
<reference evidence="21" key="1">
    <citation type="submission" date="2020-04" db="EMBL/GenBank/DDBJ databases">
        <authorList>
            <person name="Alioto T."/>
            <person name="Alioto T."/>
            <person name="Gomez Garrido J."/>
        </authorList>
    </citation>
    <scope>NUCLEOTIDE SEQUENCE</scope>
    <source>
        <strain evidence="21">A484AB</strain>
    </source>
</reference>
<dbReference type="InterPro" id="IPR047187">
    <property type="entry name" value="SF1_C_Upf1"/>
</dbReference>
<dbReference type="GO" id="GO:0006397">
    <property type="term" value="P:mRNA processing"/>
    <property type="evidence" value="ECO:0007669"/>
    <property type="project" value="UniProtKB-KW"/>
</dbReference>
<feature type="non-terminal residue" evidence="21">
    <location>
        <position position="340"/>
    </location>
</feature>
<evidence type="ECO:0000256" key="1">
    <source>
        <dbReference type="ARBA" id="ARBA00004642"/>
    </source>
</evidence>
<keyword evidence="8" id="KW-0067">ATP-binding</keyword>
<proteinExistence type="inferred from homology"/>
<keyword evidence="6" id="KW-0378">Hydrolase</keyword>
<keyword evidence="22" id="KW-1185">Reference proteome</keyword>
<evidence type="ECO:0000256" key="16">
    <source>
        <dbReference type="ARBA" id="ARBA00063921"/>
    </source>
</evidence>
<dbReference type="GO" id="GO:0005524">
    <property type="term" value="F:ATP binding"/>
    <property type="evidence" value="ECO:0007669"/>
    <property type="project" value="UniProtKB-KW"/>
</dbReference>
<organism evidence="21 22">
    <name type="scientific">Paramuricea clavata</name>
    <name type="common">Red gorgonian</name>
    <name type="synonym">Violescent sea-whip</name>
    <dbReference type="NCBI Taxonomy" id="317549"/>
    <lineage>
        <taxon>Eukaryota</taxon>
        <taxon>Metazoa</taxon>
        <taxon>Cnidaria</taxon>
        <taxon>Anthozoa</taxon>
        <taxon>Octocorallia</taxon>
        <taxon>Malacalcyonacea</taxon>
        <taxon>Plexauridae</taxon>
        <taxon>Paramuricea</taxon>
    </lineage>
</organism>
<evidence type="ECO:0000256" key="18">
    <source>
        <dbReference type="ARBA" id="ARBA00083796"/>
    </source>
</evidence>
<evidence type="ECO:0000256" key="11">
    <source>
        <dbReference type="ARBA" id="ARBA00023187"/>
    </source>
</evidence>
<evidence type="ECO:0000256" key="3">
    <source>
        <dbReference type="ARBA" id="ARBA00022664"/>
    </source>
</evidence>
<dbReference type="InterPro" id="IPR027417">
    <property type="entry name" value="P-loop_NTPase"/>
</dbReference>
<feature type="domain" description="DNA2/NAM7 helicase-like C-terminal" evidence="20">
    <location>
        <begin position="16"/>
        <end position="207"/>
    </location>
</feature>
<accession>A0A7D9JJS7</accession>
<dbReference type="FunFam" id="3.40.50.300:FF:000396">
    <property type="entry name" value="RNA helicase aquarius"/>
    <property type="match status" value="1"/>
</dbReference>
<evidence type="ECO:0000259" key="20">
    <source>
        <dbReference type="Pfam" id="PF13087"/>
    </source>
</evidence>
<protein>
    <recommendedName>
        <fullName evidence="17">RNA helicase aquarius</fullName>
        <ecNumber evidence="2">3.6.4.13</ecNumber>
    </recommendedName>
    <alternativeName>
        <fullName evidence="18">Intron-binding protein of 160 kDa</fullName>
    </alternativeName>
</protein>